<organism evidence="2 3">
    <name type="scientific">Mycobacterium botniense</name>
    <dbReference type="NCBI Taxonomy" id="84962"/>
    <lineage>
        <taxon>Bacteria</taxon>
        <taxon>Bacillati</taxon>
        <taxon>Actinomycetota</taxon>
        <taxon>Actinomycetes</taxon>
        <taxon>Mycobacteriales</taxon>
        <taxon>Mycobacteriaceae</taxon>
        <taxon>Mycobacterium</taxon>
    </lineage>
</organism>
<dbReference type="Proteomes" id="UP000465361">
    <property type="component" value="Unassembled WGS sequence"/>
</dbReference>
<comment type="caution">
    <text evidence="2">The sequence shown here is derived from an EMBL/GenBank/DDBJ whole genome shotgun (WGS) entry which is preliminary data.</text>
</comment>
<keyword evidence="3" id="KW-1185">Reference proteome</keyword>
<dbReference type="InterPro" id="IPR036513">
    <property type="entry name" value="STAS_dom_sf"/>
</dbReference>
<evidence type="ECO:0000313" key="2">
    <source>
        <dbReference type="EMBL" id="GFG73478.1"/>
    </source>
</evidence>
<reference evidence="2 3" key="1">
    <citation type="journal article" date="2019" name="Emerg. Microbes Infect.">
        <title>Comprehensive subspecies identification of 175 nontuberculous mycobacteria species based on 7547 genomic profiles.</title>
        <authorList>
            <person name="Matsumoto Y."/>
            <person name="Kinjo T."/>
            <person name="Motooka D."/>
            <person name="Nabeya D."/>
            <person name="Jung N."/>
            <person name="Uechi K."/>
            <person name="Horii T."/>
            <person name="Iida T."/>
            <person name="Fujita J."/>
            <person name="Nakamura S."/>
        </authorList>
    </citation>
    <scope>NUCLEOTIDE SEQUENCE [LARGE SCALE GENOMIC DNA]</scope>
    <source>
        <strain evidence="2 3">JCM 17322</strain>
    </source>
</reference>
<proteinExistence type="predicted"/>
<evidence type="ECO:0000313" key="3">
    <source>
        <dbReference type="Proteomes" id="UP000465361"/>
    </source>
</evidence>
<name>A0A7I9XUI1_9MYCO</name>
<feature type="domain" description="MEDS" evidence="1">
    <location>
        <begin position="18"/>
        <end position="176"/>
    </location>
</feature>
<protein>
    <recommendedName>
        <fullName evidence="1">MEDS domain-containing protein</fullName>
    </recommendedName>
</protein>
<sequence length="286" mass="31322">MRRHGSVRSAVGFGPSEHLGWGYVNRAEFRYRAAEYIGDGLARNEWILFVGAASRAALRAELADLGFSEGVRSGQIWVAPVEDYYTFRPGSDVVDPQAMMTRGIATLEELLATGCPGCRAVVDGTAVAHTPEQRDALARFEFLTDRTMTMLPVSALCTYDVTVLGAAAKELLCLHPLTNAGAVGFQLYAERDSGFALSGEIDADEDHAFTAAFRRIWPLMAQTELVIDAEGLRFVTHRQLIALDEQARADGREVILRTGQRVVTRLAELLGLDNVRVEAAADRRHA</sequence>
<dbReference type="Pfam" id="PF14417">
    <property type="entry name" value="MEDS"/>
    <property type="match status" value="1"/>
</dbReference>
<dbReference type="AlphaFoldDB" id="A0A7I9XUI1"/>
<dbReference type="InterPro" id="IPR025847">
    <property type="entry name" value="MEDS_domain"/>
</dbReference>
<dbReference type="EMBL" id="BLKW01000002">
    <property type="protein sequence ID" value="GFG73478.1"/>
    <property type="molecule type" value="Genomic_DNA"/>
</dbReference>
<accession>A0A7I9XUI1</accession>
<gene>
    <name evidence="2" type="ORF">MBOT_08430</name>
</gene>
<dbReference type="Gene3D" id="3.30.750.24">
    <property type="entry name" value="STAS domain"/>
    <property type="match status" value="1"/>
</dbReference>
<evidence type="ECO:0000259" key="1">
    <source>
        <dbReference type="Pfam" id="PF14417"/>
    </source>
</evidence>
<dbReference type="RefSeq" id="WP_163754646.1">
    <property type="nucleotide sequence ID" value="NZ_BLKW01000002.1"/>
</dbReference>